<dbReference type="HOGENOM" id="CLU_1036760_0_0_11"/>
<name>C7M098_ACIFD</name>
<proteinExistence type="predicted"/>
<organism evidence="1 2">
    <name type="scientific">Acidimicrobium ferrooxidans (strain DSM 10331 / JCM 15462 / NBRC 103882 / ICP)</name>
    <dbReference type="NCBI Taxonomy" id="525909"/>
    <lineage>
        <taxon>Bacteria</taxon>
        <taxon>Bacillati</taxon>
        <taxon>Actinomycetota</taxon>
        <taxon>Acidimicrobiia</taxon>
        <taxon>Acidimicrobiales</taxon>
        <taxon>Acidimicrobiaceae</taxon>
        <taxon>Acidimicrobium</taxon>
    </lineage>
</organism>
<dbReference type="KEGG" id="afo:Afer_1483"/>
<protein>
    <submittedName>
        <fullName evidence="1">Uncharacterized protein</fullName>
    </submittedName>
</protein>
<gene>
    <name evidence="1" type="ordered locus">Afer_1483</name>
</gene>
<accession>C7M098</accession>
<dbReference type="EMBL" id="CP001631">
    <property type="protein sequence ID" value="ACU54406.1"/>
    <property type="molecule type" value="Genomic_DNA"/>
</dbReference>
<evidence type="ECO:0000313" key="1">
    <source>
        <dbReference type="EMBL" id="ACU54406.1"/>
    </source>
</evidence>
<dbReference type="STRING" id="525909.Afer_1483"/>
<sequence length="268" mass="28738">MRTAVVATSTDLPTGVLATMLADSVPGRRLLIEIAGMESTWAIRDREHAPQPPGQRAIAAAISEHASSLSAGIVLAATVDLASGVVLDSLERWEEARSLPTLLADPMAGILTRSHLATVLTAMADWLAGQDRRVHSVVDAGYIFDETSAPLKWLSSCERLVLVTAPTPSDLGRLTQLVRDGLTPSAIVLLADRALGFVDAVRASLGASQIPLLVTPPLSGDVLIPDIQSLVFDSRDRRRRRRHGALEQLLVTARLLETELTESTEVRP</sequence>
<dbReference type="OrthoDB" id="2057603at2"/>
<reference evidence="1 2" key="1">
    <citation type="journal article" date="2009" name="Stand. Genomic Sci.">
        <title>Complete genome sequence of Acidimicrobium ferrooxidans type strain (ICP).</title>
        <authorList>
            <person name="Clum A."/>
            <person name="Nolan M."/>
            <person name="Lang E."/>
            <person name="Glavina Del Rio T."/>
            <person name="Tice H."/>
            <person name="Copeland A."/>
            <person name="Cheng J.F."/>
            <person name="Lucas S."/>
            <person name="Chen F."/>
            <person name="Bruce D."/>
            <person name="Goodwin L."/>
            <person name="Pitluck S."/>
            <person name="Ivanova N."/>
            <person name="Mavrommatis K."/>
            <person name="Mikhailova N."/>
            <person name="Pati A."/>
            <person name="Chen A."/>
            <person name="Palaniappan K."/>
            <person name="Goker M."/>
            <person name="Spring S."/>
            <person name="Land M."/>
            <person name="Hauser L."/>
            <person name="Chang Y.J."/>
            <person name="Jeffries C.C."/>
            <person name="Chain P."/>
            <person name="Bristow J."/>
            <person name="Eisen J.A."/>
            <person name="Markowitz V."/>
            <person name="Hugenholtz P."/>
            <person name="Kyrpides N.C."/>
            <person name="Klenk H.P."/>
            <person name="Lapidus A."/>
        </authorList>
    </citation>
    <scope>NUCLEOTIDE SEQUENCE [LARGE SCALE GENOMIC DNA]</scope>
    <source>
        <strain evidence="2">DSM 10331 / JCM 15462 / NBRC 103882 / ICP</strain>
    </source>
</reference>
<dbReference type="AlphaFoldDB" id="C7M098"/>
<evidence type="ECO:0000313" key="2">
    <source>
        <dbReference type="Proteomes" id="UP000000771"/>
    </source>
</evidence>
<keyword evidence="2" id="KW-1185">Reference proteome</keyword>
<dbReference type="RefSeq" id="WP_015798888.1">
    <property type="nucleotide sequence ID" value="NC_013124.1"/>
</dbReference>
<dbReference type="Proteomes" id="UP000000771">
    <property type="component" value="Chromosome"/>
</dbReference>